<dbReference type="EC" id="3.2.1.86" evidence="7"/>
<dbReference type="NCBIfam" id="NF007356">
    <property type="entry name" value="PRK09852.1"/>
    <property type="match status" value="1"/>
</dbReference>
<evidence type="ECO:0000313" key="8">
    <source>
        <dbReference type="Proteomes" id="UP000481621"/>
    </source>
</evidence>
<evidence type="ECO:0000256" key="5">
    <source>
        <dbReference type="RuleBase" id="RU003690"/>
    </source>
</evidence>
<keyword evidence="2 6" id="KW-0378">Hydrolase</keyword>
<comment type="similarity">
    <text evidence="1 5">Belongs to the glycosyl hydrolase 1 family.</text>
</comment>
<dbReference type="Gene3D" id="3.20.20.80">
    <property type="entry name" value="Glycosidases"/>
    <property type="match status" value="1"/>
</dbReference>
<sequence length="480" mass="55319">MIHKEFLWGGASAANQIEGAYLEGNKGLSNIDLLPYGEYRLPIARGVRKYSDVPEGLYYPSHEAIDFYHHYKEDIALLAEMGFKCFRFSIAWSRIFPTGLEDEPNEEGLLFYESVINELLRYNIEPIVTICHFDVPKGLMDEFGSWKSRRMIDRYEKYAVALFNRFKGKVKYWISFNEINMLLHKPFTAAGVTIDENEKRNQVIFTAAHHMLVASALATKRLREIDPDAQMGCMLAAGEYYPYSCAPEDVRVAQIANQETFFFIDVQARGEYPRWVIQKFEKENIHLNVTDEEIQLLKENTVDYISFSYYASRTSKANTEGVDTNTGNAAGGVVNPHLSRSEWGWMIDPIGFRITINSIWDRYQKPLFIVENGIGARDKVEVDGKIHDQYRIAYLSAHIRAFKEAIEEDGIPILGYTLWSAIDLVSSSEGQMEKRYGLIYVDKDDQGNGSLKRLKKDSFYWYKKVIETNGEELELDNFQK</sequence>
<dbReference type="GO" id="GO:0008706">
    <property type="term" value="F:6-phospho-beta-glucosidase activity"/>
    <property type="evidence" value="ECO:0007669"/>
    <property type="project" value="UniProtKB-EC"/>
</dbReference>
<reference evidence="7" key="1">
    <citation type="submission" date="2020-02" db="EMBL/GenBank/DDBJ databases">
        <title>Bacillus sedimentmangrovi sp. nov., isolated from sediment of the mangrove ecosystem.</title>
        <authorList>
            <person name="Liu G."/>
        </authorList>
    </citation>
    <scope>NUCLEOTIDE SEQUENCE [LARGE SCALE GENOMIC DNA]</scope>
    <source>
        <strain evidence="7">SgZ-7</strain>
    </source>
</reference>
<evidence type="ECO:0000313" key="7">
    <source>
        <dbReference type="EMBL" id="NEX79234.1"/>
    </source>
</evidence>
<dbReference type="InterPro" id="IPR018120">
    <property type="entry name" value="Glyco_hydro_1_AS"/>
</dbReference>
<dbReference type="InterPro" id="IPR033132">
    <property type="entry name" value="GH_1_N_CS"/>
</dbReference>
<dbReference type="Pfam" id="PF00232">
    <property type="entry name" value="Glyco_hydro_1"/>
    <property type="match status" value="1"/>
</dbReference>
<name>A0A6B3TQF8_9BACI</name>
<evidence type="ECO:0000256" key="4">
    <source>
        <dbReference type="PROSITE-ProRule" id="PRU10055"/>
    </source>
</evidence>
<evidence type="ECO:0000256" key="6">
    <source>
        <dbReference type="RuleBase" id="RU004468"/>
    </source>
</evidence>
<dbReference type="FunFam" id="3.20.20.80:FF:000004">
    <property type="entry name" value="Beta-glucosidase 6-phospho-beta-glucosidase"/>
    <property type="match status" value="1"/>
</dbReference>
<dbReference type="InterPro" id="IPR001360">
    <property type="entry name" value="Glyco_hydro_1"/>
</dbReference>
<organism evidence="7 8">
    <name type="scientific">Neobacillus thermocopriae</name>
    <dbReference type="NCBI Taxonomy" id="1215031"/>
    <lineage>
        <taxon>Bacteria</taxon>
        <taxon>Bacillati</taxon>
        <taxon>Bacillota</taxon>
        <taxon>Bacilli</taxon>
        <taxon>Bacillales</taxon>
        <taxon>Bacillaceae</taxon>
        <taxon>Neobacillus</taxon>
    </lineage>
</organism>
<dbReference type="NCBIfam" id="NF007158">
    <property type="entry name" value="PRK09593.1"/>
    <property type="match status" value="1"/>
</dbReference>
<proteinExistence type="inferred from homology"/>
<dbReference type="InterPro" id="IPR017853">
    <property type="entry name" value="GH"/>
</dbReference>
<dbReference type="AlphaFoldDB" id="A0A6B3TQF8"/>
<feature type="active site" description="Nucleophile" evidence="4">
    <location>
        <position position="371"/>
    </location>
</feature>
<dbReference type="GO" id="GO:0016052">
    <property type="term" value="P:carbohydrate catabolic process"/>
    <property type="evidence" value="ECO:0007669"/>
    <property type="project" value="TreeGrafter"/>
</dbReference>
<dbReference type="PANTHER" id="PTHR10353:SF296">
    <property type="entry name" value="6-PHOSPHO-BETA-GLUCOSIDASE"/>
    <property type="match status" value="1"/>
</dbReference>
<keyword evidence="3 6" id="KW-0326">Glycosidase</keyword>
<evidence type="ECO:0000256" key="1">
    <source>
        <dbReference type="ARBA" id="ARBA00010838"/>
    </source>
</evidence>
<keyword evidence="8" id="KW-1185">Reference proteome</keyword>
<gene>
    <name evidence="7" type="primary">ascB</name>
    <name evidence="7" type="ORF">G4Z05_10145</name>
</gene>
<dbReference type="PRINTS" id="PR00131">
    <property type="entry name" value="GLHYDRLASE1"/>
</dbReference>
<dbReference type="GO" id="GO:0005829">
    <property type="term" value="C:cytosol"/>
    <property type="evidence" value="ECO:0007669"/>
    <property type="project" value="TreeGrafter"/>
</dbReference>
<evidence type="ECO:0000256" key="2">
    <source>
        <dbReference type="ARBA" id="ARBA00022801"/>
    </source>
</evidence>
<comment type="caution">
    <text evidence="7">The sequence shown here is derived from an EMBL/GenBank/DDBJ whole genome shotgun (WGS) entry which is preliminary data.</text>
</comment>
<dbReference type="PROSITE" id="PS00572">
    <property type="entry name" value="GLYCOSYL_HYDROL_F1_1"/>
    <property type="match status" value="1"/>
</dbReference>
<dbReference type="RefSeq" id="WP_163251847.1">
    <property type="nucleotide sequence ID" value="NZ_JAAIUV010000014.1"/>
</dbReference>
<evidence type="ECO:0000256" key="3">
    <source>
        <dbReference type="ARBA" id="ARBA00023295"/>
    </source>
</evidence>
<dbReference type="PROSITE" id="PS00653">
    <property type="entry name" value="GLYCOSYL_HYDROL_F1_2"/>
    <property type="match status" value="1"/>
</dbReference>
<accession>A0A6B3TQF8</accession>
<dbReference type="SUPFAM" id="SSF51445">
    <property type="entry name" value="(Trans)glycosidases"/>
    <property type="match status" value="1"/>
</dbReference>
<protein>
    <submittedName>
        <fullName evidence="7">6-phospho-beta-glucosidase</fullName>
        <ecNumber evidence="7">3.2.1.86</ecNumber>
    </submittedName>
</protein>
<dbReference type="PANTHER" id="PTHR10353">
    <property type="entry name" value="GLYCOSYL HYDROLASE"/>
    <property type="match status" value="1"/>
</dbReference>
<dbReference type="Proteomes" id="UP000481621">
    <property type="component" value="Unassembled WGS sequence"/>
</dbReference>
<dbReference type="EMBL" id="JAAIUV010000014">
    <property type="protein sequence ID" value="NEX79234.1"/>
    <property type="molecule type" value="Genomic_DNA"/>
</dbReference>